<keyword evidence="1" id="KW-1133">Transmembrane helix</keyword>
<evidence type="ECO:0000256" key="1">
    <source>
        <dbReference type="SAM" id="Phobius"/>
    </source>
</evidence>
<accession>A0ABY7ZTI7</accession>
<evidence type="ECO:0000313" key="3">
    <source>
        <dbReference type="EMBL" id="WDZ86327.1"/>
    </source>
</evidence>
<protein>
    <submittedName>
        <fullName evidence="3">LPXTG cell wall anchor domain-containing protein</fullName>
    </submittedName>
</protein>
<organism evidence="3 4">
    <name type="scientific">Micromonospora cathayae</name>
    <dbReference type="NCBI Taxonomy" id="3028804"/>
    <lineage>
        <taxon>Bacteria</taxon>
        <taxon>Bacillati</taxon>
        <taxon>Actinomycetota</taxon>
        <taxon>Actinomycetes</taxon>
        <taxon>Micromonosporales</taxon>
        <taxon>Micromonosporaceae</taxon>
        <taxon>Micromonospora</taxon>
    </lineage>
</organism>
<name>A0ABY7ZTI7_9ACTN</name>
<keyword evidence="1" id="KW-0472">Membrane</keyword>
<dbReference type="RefSeq" id="WP_275033129.1">
    <property type="nucleotide sequence ID" value="NZ_CP118615.1"/>
</dbReference>
<dbReference type="EMBL" id="CP118615">
    <property type="protein sequence ID" value="WDZ86327.1"/>
    <property type="molecule type" value="Genomic_DNA"/>
</dbReference>
<reference evidence="3 4" key="1">
    <citation type="submission" date="2023-02" db="EMBL/GenBank/DDBJ databases">
        <authorList>
            <person name="Mo P."/>
        </authorList>
    </citation>
    <scope>NUCLEOTIDE SEQUENCE [LARGE SCALE GENOMIC DNA]</scope>
    <source>
        <strain evidence="3 4">HUAS 3</strain>
    </source>
</reference>
<gene>
    <name evidence="3" type="ORF">PVK37_07965</name>
</gene>
<evidence type="ECO:0000256" key="2">
    <source>
        <dbReference type="SAM" id="SignalP"/>
    </source>
</evidence>
<keyword evidence="4" id="KW-1185">Reference proteome</keyword>
<keyword evidence="2" id="KW-0732">Signal</keyword>
<proteinExistence type="predicted"/>
<keyword evidence="1" id="KW-0812">Transmembrane</keyword>
<dbReference type="NCBIfam" id="TIGR01167">
    <property type="entry name" value="LPXTG_anchor"/>
    <property type="match status" value="1"/>
</dbReference>
<feature type="chain" id="PRO_5046133681" evidence="2">
    <location>
        <begin position="32"/>
        <end position="408"/>
    </location>
</feature>
<sequence>MIFRNRPLARFGAAALLASGVFTALGTPAYAAGTETDLSLDVAGTRIAAGASGKVAFVKVTNNGKNTPGSLAIKADLSKVDINKVVPVPVDEGPDGCDYEEDGETLKSWVCNVPAGALPGPGETLELPIVVFKAGESLEGTYQAPVSFTLISKDDTDDSNNTKDTVVELTDESGADLTVFAPDVKQAVKVDQDGLISVVGDLHAGETGQLVYVVANQGDQAVAGLKITVKLPKGTTFTEAEPGCEYNAANTEAVCTYGEFPLIPVEQDGEENDKLVSVAEFYHLLSVGKDVKAGALSGGSVTVDPILPRTELRASARELRKLPENAKALSTDDIDASDNTDGYAVIVAAKGGTGGGDGDGGSLPVTGPQAGLIGGIGGAVLIAGGVMFLMARRRRVVLVTPGDEKPTA</sequence>
<feature type="signal peptide" evidence="2">
    <location>
        <begin position="1"/>
        <end position="31"/>
    </location>
</feature>
<evidence type="ECO:0000313" key="4">
    <source>
        <dbReference type="Proteomes" id="UP001219605"/>
    </source>
</evidence>
<feature type="transmembrane region" description="Helical" evidence="1">
    <location>
        <begin position="372"/>
        <end position="391"/>
    </location>
</feature>
<dbReference type="Proteomes" id="UP001219605">
    <property type="component" value="Chromosome"/>
</dbReference>